<proteinExistence type="predicted"/>
<organism evidence="2 3">
    <name type="scientific">Menidia menidia</name>
    <name type="common">Atlantic silverside</name>
    <dbReference type="NCBI Taxonomy" id="238744"/>
    <lineage>
        <taxon>Eukaryota</taxon>
        <taxon>Metazoa</taxon>
        <taxon>Chordata</taxon>
        <taxon>Craniata</taxon>
        <taxon>Vertebrata</taxon>
        <taxon>Euteleostomi</taxon>
        <taxon>Actinopterygii</taxon>
        <taxon>Neopterygii</taxon>
        <taxon>Teleostei</taxon>
        <taxon>Neoteleostei</taxon>
        <taxon>Acanthomorphata</taxon>
        <taxon>Ovalentaria</taxon>
        <taxon>Atherinomorphae</taxon>
        <taxon>Atheriniformes</taxon>
        <taxon>Atherinopsidae</taxon>
        <taxon>Menidiinae</taxon>
        <taxon>Menidia</taxon>
    </lineage>
</organism>
<dbReference type="EMBL" id="CAJRST010017779">
    <property type="protein sequence ID" value="CAG5945746.1"/>
    <property type="molecule type" value="Genomic_DNA"/>
</dbReference>
<evidence type="ECO:0000313" key="2">
    <source>
        <dbReference type="EMBL" id="CAG5945746.1"/>
    </source>
</evidence>
<reference evidence="2" key="1">
    <citation type="submission" date="2021-05" db="EMBL/GenBank/DDBJ databases">
        <authorList>
            <person name="Tigano A."/>
        </authorList>
    </citation>
    <scope>NUCLEOTIDE SEQUENCE</scope>
</reference>
<evidence type="ECO:0000256" key="1">
    <source>
        <dbReference type="SAM" id="MobiDB-lite"/>
    </source>
</evidence>
<evidence type="ECO:0000313" key="3">
    <source>
        <dbReference type="Proteomes" id="UP000677803"/>
    </source>
</evidence>
<gene>
    <name evidence="2" type="ORF">MMEN_LOCUS14084</name>
</gene>
<name>A0A8S4BCS2_9TELE</name>
<accession>A0A8S4BCS2</accession>
<keyword evidence="3" id="KW-1185">Reference proteome</keyword>
<sequence length="198" mass="19898">MITSNLSVYVVVNLNNCLTLPICAESCGGLAAGEEATEAGQGRAERPGPGPGPKPRSRRRPRVLFSQAQGGQQHHLHPPPPPRRVAVPVLVRDGKPCLGGTQGYAAGGGAAAYGSGPYGYGGYPAYSYGGGGAPPAYNSNYSCTYSGIPALPPTGNPNAFVSVNLGNAGGLGGSAPAQAHQATAVTSCQGSLQGIRAW</sequence>
<comment type="caution">
    <text evidence="2">The sequence shown here is derived from an EMBL/GenBank/DDBJ whole genome shotgun (WGS) entry which is preliminary data.</text>
</comment>
<protein>
    <submittedName>
        <fullName evidence="2">(Atlantic silverside) hypothetical protein</fullName>
    </submittedName>
</protein>
<feature type="region of interest" description="Disordered" evidence="1">
    <location>
        <begin position="67"/>
        <end position="86"/>
    </location>
</feature>
<dbReference type="Proteomes" id="UP000677803">
    <property type="component" value="Unassembled WGS sequence"/>
</dbReference>
<feature type="region of interest" description="Disordered" evidence="1">
    <location>
        <begin position="37"/>
        <end position="60"/>
    </location>
</feature>
<dbReference type="AlphaFoldDB" id="A0A8S4BCS2"/>